<dbReference type="PANTHER" id="PTHR11715">
    <property type="entry name" value="GLYCINE CLEAVAGE SYSTEM H PROTEIN"/>
    <property type="match status" value="1"/>
</dbReference>
<dbReference type="InterPro" id="IPR011053">
    <property type="entry name" value="Single_hybrid_motif"/>
</dbReference>
<comment type="similarity">
    <text evidence="2">Belongs to the GcvH family.</text>
</comment>
<dbReference type="PROSITE" id="PS50968">
    <property type="entry name" value="BIOTINYL_LIPOYL"/>
    <property type="match status" value="1"/>
</dbReference>
<dbReference type="SUPFAM" id="SSF51230">
    <property type="entry name" value="Single hybrid motif"/>
    <property type="match status" value="1"/>
</dbReference>
<name>A0A4R8DVS2_9BACT</name>
<dbReference type="OrthoDB" id="9796712at2"/>
<accession>A0A4R8DVS2</accession>
<dbReference type="PROSITE" id="PS00189">
    <property type="entry name" value="LIPOYL"/>
    <property type="match status" value="1"/>
</dbReference>
<dbReference type="GO" id="GO:0005829">
    <property type="term" value="C:cytosol"/>
    <property type="evidence" value="ECO:0007669"/>
    <property type="project" value="TreeGrafter"/>
</dbReference>
<evidence type="ECO:0000313" key="7">
    <source>
        <dbReference type="Proteomes" id="UP000294498"/>
    </source>
</evidence>
<gene>
    <name evidence="6" type="ORF">EDB95_2556</name>
</gene>
<dbReference type="AlphaFoldDB" id="A0A4R8DVS2"/>
<dbReference type="CDD" id="cd06848">
    <property type="entry name" value="GCS_H"/>
    <property type="match status" value="1"/>
</dbReference>
<sequence length="127" mass="14092">MQPFIDYRFSKEHTWVKPKGEADALVGITPFAQEQLGGIVYADLPAIGATFKKDEVFGSIEALKTTSDLFMPVSGTILAINTRLNDEPNLVNDDALGEGWLIRIQPTLPEELDTLLDQTSYDQIITH</sequence>
<evidence type="ECO:0000256" key="2">
    <source>
        <dbReference type="ARBA" id="ARBA00009249"/>
    </source>
</evidence>
<feature type="domain" description="Lipoyl-binding" evidence="5">
    <location>
        <begin position="23"/>
        <end position="105"/>
    </location>
</feature>
<proteinExistence type="inferred from homology"/>
<dbReference type="PANTHER" id="PTHR11715:SF3">
    <property type="entry name" value="GLYCINE CLEAVAGE SYSTEM H PROTEIN-RELATED"/>
    <property type="match status" value="1"/>
</dbReference>
<dbReference type="EMBL" id="SODV01000001">
    <property type="protein sequence ID" value="TDX01517.1"/>
    <property type="molecule type" value="Genomic_DNA"/>
</dbReference>
<evidence type="ECO:0000256" key="4">
    <source>
        <dbReference type="PIRSR" id="PIRSR617453-50"/>
    </source>
</evidence>
<evidence type="ECO:0000313" key="6">
    <source>
        <dbReference type="EMBL" id="TDX01517.1"/>
    </source>
</evidence>
<dbReference type="Gene3D" id="2.40.50.100">
    <property type="match status" value="1"/>
</dbReference>
<dbReference type="InterPro" id="IPR000089">
    <property type="entry name" value="Biotin_lipoyl"/>
</dbReference>
<organism evidence="6 7">
    <name type="scientific">Dinghuibacter silviterrae</name>
    <dbReference type="NCBI Taxonomy" id="1539049"/>
    <lineage>
        <taxon>Bacteria</taxon>
        <taxon>Pseudomonadati</taxon>
        <taxon>Bacteroidota</taxon>
        <taxon>Chitinophagia</taxon>
        <taxon>Chitinophagales</taxon>
        <taxon>Chitinophagaceae</taxon>
        <taxon>Dinghuibacter</taxon>
    </lineage>
</organism>
<dbReference type="InterPro" id="IPR002930">
    <property type="entry name" value="GCV_H"/>
</dbReference>
<dbReference type="Pfam" id="PF01597">
    <property type="entry name" value="GCV_H"/>
    <property type="match status" value="1"/>
</dbReference>
<evidence type="ECO:0000259" key="5">
    <source>
        <dbReference type="PROSITE" id="PS50968"/>
    </source>
</evidence>
<dbReference type="InterPro" id="IPR033753">
    <property type="entry name" value="GCV_H/Fam206"/>
</dbReference>
<feature type="modified residue" description="N6-lipoyllysine" evidence="4">
    <location>
        <position position="64"/>
    </location>
</feature>
<protein>
    <submittedName>
        <fullName evidence="6">Glycine cleavage system H protein</fullName>
    </submittedName>
</protein>
<dbReference type="Proteomes" id="UP000294498">
    <property type="component" value="Unassembled WGS sequence"/>
</dbReference>
<keyword evidence="7" id="KW-1185">Reference proteome</keyword>
<dbReference type="RefSeq" id="WP_133994119.1">
    <property type="nucleotide sequence ID" value="NZ_SODV01000001.1"/>
</dbReference>
<dbReference type="GO" id="GO:0019464">
    <property type="term" value="P:glycine decarboxylation via glycine cleavage system"/>
    <property type="evidence" value="ECO:0007669"/>
    <property type="project" value="InterPro"/>
</dbReference>
<evidence type="ECO:0000256" key="1">
    <source>
        <dbReference type="ARBA" id="ARBA00001938"/>
    </source>
</evidence>
<dbReference type="NCBIfam" id="NF002270">
    <property type="entry name" value="PRK01202.1"/>
    <property type="match status" value="1"/>
</dbReference>
<reference evidence="6 7" key="1">
    <citation type="submission" date="2019-03" db="EMBL/GenBank/DDBJ databases">
        <title>Genomic Encyclopedia of Type Strains, Phase IV (KMG-IV): sequencing the most valuable type-strain genomes for metagenomic binning, comparative biology and taxonomic classification.</title>
        <authorList>
            <person name="Goeker M."/>
        </authorList>
    </citation>
    <scope>NUCLEOTIDE SEQUENCE [LARGE SCALE GENOMIC DNA]</scope>
    <source>
        <strain evidence="6 7">DSM 100059</strain>
    </source>
</reference>
<dbReference type="InterPro" id="IPR017453">
    <property type="entry name" value="GCV_H_sub"/>
</dbReference>
<keyword evidence="3 4" id="KW-0450">Lipoyl</keyword>
<comment type="cofactor">
    <cofactor evidence="1">
        <name>(R)-lipoate</name>
        <dbReference type="ChEBI" id="CHEBI:83088"/>
    </cofactor>
</comment>
<dbReference type="InterPro" id="IPR003016">
    <property type="entry name" value="2-oxoA_DH_lipoyl-BS"/>
</dbReference>
<comment type="caution">
    <text evidence="6">The sequence shown here is derived from an EMBL/GenBank/DDBJ whole genome shotgun (WGS) entry which is preliminary data.</text>
</comment>
<evidence type="ECO:0000256" key="3">
    <source>
        <dbReference type="ARBA" id="ARBA00022823"/>
    </source>
</evidence>
<dbReference type="GO" id="GO:0005960">
    <property type="term" value="C:glycine cleavage complex"/>
    <property type="evidence" value="ECO:0007669"/>
    <property type="project" value="InterPro"/>
</dbReference>
<dbReference type="NCBIfam" id="TIGR00527">
    <property type="entry name" value="gcvH"/>
    <property type="match status" value="1"/>
</dbReference>
<dbReference type="GO" id="GO:0009249">
    <property type="term" value="P:protein lipoylation"/>
    <property type="evidence" value="ECO:0007669"/>
    <property type="project" value="TreeGrafter"/>
</dbReference>